<dbReference type="EC" id="1.18.1.2" evidence="5"/>
<dbReference type="eggNOG" id="COG0492">
    <property type="taxonomic scope" value="Bacteria"/>
</dbReference>
<dbReference type="HAMAP" id="MF_01685">
    <property type="entry name" value="FENR2"/>
    <property type="match status" value="1"/>
</dbReference>
<dbReference type="GO" id="GO:0050660">
    <property type="term" value="F:flavin adenine dinucleotide binding"/>
    <property type="evidence" value="ECO:0007669"/>
    <property type="project" value="UniProtKB-UniRule"/>
</dbReference>
<organism evidence="7 8">
    <name type="scientific">Spiroplasma culicicola AES-1</name>
    <dbReference type="NCBI Taxonomy" id="1276246"/>
    <lineage>
        <taxon>Bacteria</taxon>
        <taxon>Bacillati</taxon>
        <taxon>Mycoplasmatota</taxon>
        <taxon>Mollicutes</taxon>
        <taxon>Entomoplasmatales</taxon>
        <taxon>Spiroplasmataceae</taxon>
        <taxon>Spiroplasma</taxon>
    </lineage>
</organism>
<feature type="binding site" evidence="5">
    <location>
        <position position="40"/>
    </location>
    <ligand>
        <name>FAD</name>
        <dbReference type="ChEBI" id="CHEBI:57692"/>
    </ligand>
</feature>
<proteinExistence type="inferred from homology"/>
<keyword evidence="2 5" id="KW-0274">FAD</keyword>
<protein>
    <recommendedName>
        <fullName evidence="5">Ferredoxin--NADP reductase</fullName>
        <shortName evidence="5">FNR</shortName>
        <shortName evidence="5">Fd-NADP(+) reductase</shortName>
        <ecNumber evidence="5">1.18.1.2</ecNumber>
    </recommendedName>
</protein>
<feature type="binding site" evidence="5">
    <location>
        <position position="13"/>
    </location>
    <ligand>
        <name>FAD</name>
        <dbReference type="ChEBI" id="CHEBI:57692"/>
    </ligand>
</feature>
<keyword evidence="8" id="KW-1185">Reference proteome</keyword>
<keyword evidence="4 5" id="KW-0560">Oxidoreductase</keyword>
<dbReference type="PRINTS" id="PR00368">
    <property type="entry name" value="FADPNR"/>
</dbReference>
<comment type="catalytic activity">
    <reaction evidence="5">
        <text>2 reduced [2Fe-2S]-[ferredoxin] + NADP(+) + H(+) = 2 oxidized [2Fe-2S]-[ferredoxin] + NADPH</text>
        <dbReference type="Rhea" id="RHEA:20125"/>
        <dbReference type="Rhea" id="RHEA-COMP:10000"/>
        <dbReference type="Rhea" id="RHEA-COMP:10001"/>
        <dbReference type="ChEBI" id="CHEBI:15378"/>
        <dbReference type="ChEBI" id="CHEBI:33737"/>
        <dbReference type="ChEBI" id="CHEBI:33738"/>
        <dbReference type="ChEBI" id="CHEBI:57783"/>
        <dbReference type="ChEBI" id="CHEBI:58349"/>
        <dbReference type="EC" id="1.18.1.2"/>
    </reaction>
</comment>
<evidence type="ECO:0000313" key="8">
    <source>
        <dbReference type="Proteomes" id="UP000019267"/>
    </source>
</evidence>
<evidence type="ECO:0000256" key="5">
    <source>
        <dbReference type="HAMAP-Rule" id="MF_01685"/>
    </source>
</evidence>
<feature type="binding site" evidence="5">
    <location>
        <position position="45"/>
    </location>
    <ligand>
        <name>FAD</name>
        <dbReference type="ChEBI" id="CHEBI:57692"/>
    </ligand>
</feature>
<feature type="domain" description="FAD/NAD(P)-binding" evidence="6">
    <location>
        <begin position="3"/>
        <end position="299"/>
    </location>
</feature>
<dbReference type="Gene3D" id="3.50.50.60">
    <property type="entry name" value="FAD/NAD(P)-binding domain"/>
    <property type="match status" value="2"/>
</dbReference>
<dbReference type="STRING" id="1276246.SCULI_v1c02010"/>
<evidence type="ECO:0000259" key="6">
    <source>
        <dbReference type="Pfam" id="PF07992"/>
    </source>
</evidence>
<reference evidence="7 8" key="1">
    <citation type="journal article" date="2014" name="Genome Biol. Evol.">
        <title>Molecular evolution of the substrate utilization strategies and putative virulence factors in mosquito-associated Spiroplasma species.</title>
        <authorList>
            <person name="Chang T.H."/>
            <person name="Lo W.S."/>
            <person name="Ku C."/>
            <person name="Chen L.L."/>
            <person name="Kuo C.H."/>
        </authorList>
    </citation>
    <scope>NUCLEOTIDE SEQUENCE [LARGE SCALE GENOMIC DNA]</scope>
    <source>
        <strain evidence="7">AES-1</strain>
    </source>
</reference>
<evidence type="ECO:0000256" key="3">
    <source>
        <dbReference type="ARBA" id="ARBA00022857"/>
    </source>
</evidence>
<dbReference type="PATRIC" id="fig|1276246.3.peg.200"/>
<dbReference type="SUPFAM" id="SSF51905">
    <property type="entry name" value="FAD/NAD(P)-binding domain"/>
    <property type="match status" value="1"/>
</dbReference>
<keyword evidence="3 5" id="KW-0521">NADP</keyword>
<dbReference type="HOGENOM" id="CLU_031864_5_5_14"/>
<dbReference type="OrthoDB" id="9806179at2"/>
<accession>W6A6C0</accession>
<comment type="cofactor">
    <cofactor evidence="5">
        <name>FAD</name>
        <dbReference type="ChEBI" id="CHEBI:57692"/>
    </cofactor>
    <text evidence="5">Binds 1 FAD per subunit.</text>
</comment>
<evidence type="ECO:0000256" key="2">
    <source>
        <dbReference type="ARBA" id="ARBA00022827"/>
    </source>
</evidence>
<feature type="binding site" evidence="5">
    <location>
        <position position="90"/>
    </location>
    <ligand>
        <name>FAD</name>
        <dbReference type="ChEBI" id="CHEBI:57692"/>
    </ligand>
</feature>
<evidence type="ECO:0000256" key="1">
    <source>
        <dbReference type="ARBA" id="ARBA00022630"/>
    </source>
</evidence>
<dbReference type="EMBL" id="CP006681">
    <property type="protein sequence ID" value="AHI52542.1"/>
    <property type="molecule type" value="Genomic_DNA"/>
</dbReference>
<comment type="similarity">
    <text evidence="5">Belongs to the ferredoxin--NADP reductase type 2 family.</text>
</comment>
<keyword evidence="1 5" id="KW-0285">Flavoprotein</keyword>
<sequence>MIKDVLIIGCGPTGLYAWKMAADLNLTGTVVEANQSYGGQVVSNYPEKFIYNFPAIPKILGKEGMDQMYETIKKDEDMIETKFNTRITKIVAIQPDEDVELFENWFRVSFSDETEHLYKRIVFTDGIGIYTPIRLCDKNYQNVCYSVKDTNQYKDKDVVIFGGGDSAIDWANDLAPIAKSITIVHRRDEFRAKPGNITFAEKNGVKFLTPYLFDSITEEDGEIAKKLKLVHPEDESKSVEIEFDHIIVQFGQTIKKELLGLLEFDTNKLNKIIVNYHMESSVKGIYAAGDCCWYETKIRNLISGFYEAMHAIINIEKAVHARKILNNGW</sequence>
<dbReference type="InterPro" id="IPR050097">
    <property type="entry name" value="Ferredoxin-NADP_redctase_2"/>
</dbReference>
<dbReference type="KEGG" id="scq:SCULI_v1c02010"/>
<comment type="subunit">
    <text evidence="5">Homodimer.</text>
</comment>
<dbReference type="InterPro" id="IPR036188">
    <property type="entry name" value="FAD/NAD-bd_sf"/>
</dbReference>
<dbReference type="RefSeq" id="WP_025362784.1">
    <property type="nucleotide sequence ID" value="NZ_CP006681.1"/>
</dbReference>
<evidence type="ECO:0000256" key="4">
    <source>
        <dbReference type="ARBA" id="ARBA00023002"/>
    </source>
</evidence>
<dbReference type="PRINTS" id="PR00469">
    <property type="entry name" value="PNDRDTASEII"/>
</dbReference>
<evidence type="ECO:0000313" key="7">
    <source>
        <dbReference type="EMBL" id="AHI52542.1"/>
    </source>
</evidence>
<dbReference type="AlphaFoldDB" id="W6A6C0"/>
<dbReference type="Pfam" id="PF07992">
    <property type="entry name" value="Pyr_redox_2"/>
    <property type="match status" value="1"/>
</dbReference>
<comment type="caution">
    <text evidence="5">Lacks conserved residue(s) required for the propagation of feature annotation.</text>
</comment>
<dbReference type="InterPro" id="IPR023753">
    <property type="entry name" value="FAD/NAD-binding_dom"/>
</dbReference>
<dbReference type="GO" id="GO:0004324">
    <property type="term" value="F:ferredoxin-NADP+ reductase activity"/>
    <property type="evidence" value="ECO:0007669"/>
    <property type="project" value="UniProtKB-UniRule"/>
</dbReference>
<name>W6A6C0_9MOLU</name>
<dbReference type="GO" id="GO:0050661">
    <property type="term" value="F:NADP binding"/>
    <property type="evidence" value="ECO:0007669"/>
    <property type="project" value="UniProtKB-UniRule"/>
</dbReference>
<dbReference type="Proteomes" id="UP000019267">
    <property type="component" value="Chromosome"/>
</dbReference>
<dbReference type="InterPro" id="IPR022890">
    <property type="entry name" value="Fd--NADP_Rdtase_type_2"/>
</dbReference>
<feature type="binding site" evidence="5">
    <location>
        <position position="32"/>
    </location>
    <ligand>
        <name>FAD</name>
        <dbReference type="ChEBI" id="CHEBI:57692"/>
    </ligand>
</feature>
<gene>
    <name evidence="7" type="primary">ycgT</name>
    <name evidence="7" type="ORF">SCULI_v1c02010</name>
</gene>
<feature type="binding site" evidence="5">
    <location>
        <position position="290"/>
    </location>
    <ligand>
        <name>FAD</name>
        <dbReference type="ChEBI" id="CHEBI:57692"/>
    </ligand>
</feature>
<dbReference type="PANTHER" id="PTHR48105">
    <property type="entry name" value="THIOREDOXIN REDUCTASE 1-RELATED-RELATED"/>
    <property type="match status" value="1"/>
</dbReference>